<evidence type="ECO:0000256" key="2">
    <source>
        <dbReference type="SAM" id="Phobius"/>
    </source>
</evidence>
<sequence>MIRIVKALLALILTAALLVGIPAALVFLAGNPIPSWDELVRAMTLPDYSGSFLLGTVLPLVGWIAWATFAIGFLIEIPNQLAELGAAGRSRRPIRIAGLGWQQKAAGVLIATILAVGVAPTAAIAADSPTSSSSSSSSSASATQAAAPQTVVKNLVKKEQVNTLEQRTIVSGDTLWDIAEQELGDGARYPEIHAASQGIEDPDLIFPGQTVNVPTVKTVTTVTQIAVPVGNSNAGAGTVENGGATGSDAGSADGSADSGAAADQGGGAGGAEVAAAAAAGGVGGVLAAGLVGLLAVRRARRRAGSLGASAAPLSAAAVDYERRLEEAADLAGATAIDTVLGHLAAWASQTGAPLPAVYVARADADALTLYLTGPAGLPAPYTRADDAGLVWSIGLGPAGLGELPALGRGLPAPYPALAGIGRDAAGGILFADLERLGSLALVCANETLRESVLTALLLEVALNPWSEQLRVTVVGDDVTVPRELSSRHTRFVDTAADALHGVDALAAAADAGLARLGVPTLSAARVRPGGAEAWAPELMLFSEPLSDAQRAAILNTRARYATAPVSIVVDEAHPGWRMVVDDVSSARLELPGTPVSIPFHPQLLGARERTALAELLAAATVDEGDDLDTLPVSIDSAPTAMAARASDNGDDRPAVLVLGPVQLRGVRGVPPINQATGRPSGTAMAQALELAALLVTWPGQPAERVADLLMPHIEDEATRMALLRTRVNDLRQWMGTADDGTPYVPYAGDGMSLHPDVVTDLTAVAAVSRADGEAVHPAAAEHALAQVRGTPFTGPAGVYGWASATRVDEVLASLSGRAAAAS</sequence>
<dbReference type="EMBL" id="SPQB01000021">
    <property type="protein sequence ID" value="TFU32636.1"/>
    <property type="molecule type" value="Genomic_DNA"/>
</dbReference>
<dbReference type="InterPro" id="IPR052196">
    <property type="entry name" value="Bact_Kbp"/>
</dbReference>
<evidence type="ECO:0000256" key="1">
    <source>
        <dbReference type="SAM" id="MobiDB-lite"/>
    </source>
</evidence>
<dbReference type="Gene3D" id="3.10.350.10">
    <property type="entry name" value="LysM domain"/>
    <property type="match status" value="1"/>
</dbReference>
<keyword evidence="5" id="KW-1185">Reference proteome</keyword>
<feature type="compositionally biased region" description="Low complexity" evidence="1">
    <location>
        <begin position="246"/>
        <end position="263"/>
    </location>
</feature>
<dbReference type="PANTHER" id="PTHR34700:SF4">
    <property type="entry name" value="PHAGE-LIKE ELEMENT PBSX PROTEIN XKDP"/>
    <property type="match status" value="1"/>
</dbReference>
<accession>A0A4Y9FUR8</accession>
<feature type="transmembrane region" description="Helical" evidence="2">
    <location>
        <begin position="52"/>
        <end position="75"/>
    </location>
</feature>
<dbReference type="OrthoDB" id="8444614at2"/>
<protein>
    <submittedName>
        <fullName evidence="4">LysM peptidoglycan-binding domain-containing protein</fullName>
    </submittedName>
</protein>
<dbReference type="PROSITE" id="PS51782">
    <property type="entry name" value="LYSM"/>
    <property type="match status" value="1"/>
</dbReference>
<dbReference type="Proteomes" id="UP000298358">
    <property type="component" value="Unassembled WGS sequence"/>
</dbReference>
<evidence type="ECO:0000313" key="5">
    <source>
        <dbReference type="Proteomes" id="UP000298358"/>
    </source>
</evidence>
<comment type="caution">
    <text evidence="4">The sequence shown here is derived from an EMBL/GenBank/DDBJ whole genome shotgun (WGS) entry which is preliminary data.</text>
</comment>
<feature type="region of interest" description="Disordered" evidence="1">
    <location>
        <begin position="230"/>
        <end position="265"/>
    </location>
</feature>
<reference evidence="4 5" key="1">
    <citation type="submission" date="2019-03" db="EMBL/GenBank/DDBJ databases">
        <title>Diversity of the mouse oral microbiome.</title>
        <authorList>
            <person name="Joseph S."/>
            <person name="Aduse-Opoku J."/>
            <person name="Curtis M."/>
            <person name="Wade W."/>
            <person name="Hashim A."/>
        </authorList>
    </citation>
    <scope>NUCLEOTIDE SEQUENCE [LARGE SCALE GENOMIC DNA]</scope>
    <source>
        <strain evidence="4 5">P1012</strain>
    </source>
</reference>
<gene>
    <name evidence="4" type="ORF">E4U02_09535</name>
</gene>
<keyword evidence="2" id="KW-0812">Transmembrane</keyword>
<evidence type="ECO:0000313" key="4">
    <source>
        <dbReference type="EMBL" id="TFU32636.1"/>
    </source>
</evidence>
<keyword evidence="2" id="KW-0472">Membrane</keyword>
<dbReference type="InterPro" id="IPR036779">
    <property type="entry name" value="LysM_dom_sf"/>
</dbReference>
<dbReference type="InterPro" id="IPR018392">
    <property type="entry name" value="LysM"/>
</dbReference>
<feature type="domain" description="LysM" evidence="3">
    <location>
        <begin position="165"/>
        <end position="213"/>
    </location>
</feature>
<name>A0A4Y9FUR8_9MICO</name>
<dbReference type="RefSeq" id="WP_135114609.1">
    <property type="nucleotide sequence ID" value="NZ_JADGLL010000021.1"/>
</dbReference>
<dbReference type="CDD" id="cd00118">
    <property type="entry name" value="LysM"/>
    <property type="match status" value="1"/>
</dbReference>
<organism evidence="4 5">
    <name type="scientific">Microbacterium paludicola</name>
    <dbReference type="NCBI Taxonomy" id="300019"/>
    <lineage>
        <taxon>Bacteria</taxon>
        <taxon>Bacillati</taxon>
        <taxon>Actinomycetota</taxon>
        <taxon>Actinomycetes</taxon>
        <taxon>Micrococcales</taxon>
        <taxon>Microbacteriaceae</taxon>
        <taxon>Microbacterium</taxon>
    </lineage>
</organism>
<dbReference type="Pfam" id="PF01476">
    <property type="entry name" value="LysM"/>
    <property type="match status" value="1"/>
</dbReference>
<proteinExistence type="predicted"/>
<dbReference type="PANTHER" id="PTHR34700">
    <property type="entry name" value="POTASSIUM BINDING PROTEIN KBP"/>
    <property type="match status" value="1"/>
</dbReference>
<keyword evidence="2" id="KW-1133">Transmembrane helix</keyword>
<evidence type="ECO:0000259" key="3">
    <source>
        <dbReference type="PROSITE" id="PS51782"/>
    </source>
</evidence>
<feature type="transmembrane region" description="Helical" evidence="2">
    <location>
        <begin position="105"/>
        <end position="126"/>
    </location>
</feature>
<dbReference type="AlphaFoldDB" id="A0A4Y9FUR8"/>